<sequence>MRPDFQKLNALISNVIETTSALAANMSESSQELKEIHYCFELLIKEMDSEEVEMENGNAKVELQSGSGHATDAESSFLVDSEECLDEVSPLCSKSVPINIPQTNFQKNGDFIQCAIIEEIASLKQSGTAKEYDRKFQELARKIEGFPESELVICFIRGLKEEINPGVQPFHPSTTSQARGLAELREKILEEVARRSKILGVSLSSCSHNTTDSTQLPLLLPTKLNTVEKENTKGTPTV</sequence>
<reference evidence="1 2" key="1">
    <citation type="journal article" date="2021" name="Hortic Res">
        <title>High-quality reference genome and annotation aids understanding of berry development for evergreen blueberry (Vaccinium darrowii).</title>
        <authorList>
            <person name="Yu J."/>
            <person name="Hulse-Kemp A.M."/>
            <person name="Babiker E."/>
            <person name="Staton M."/>
        </authorList>
    </citation>
    <scope>NUCLEOTIDE SEQUENCE [LARGE SCALE GENOMIC DNA]</scope>
    <source>
        <strain evidence="2">cv. NJ 8807/NJ 8810</strain>
        <tissue evidence="1">Young leaf</tissue>
    </source>
</reference>
<dbReference type="Proteomes" id="UP000828048">
    <property type="component" value="Chromosome 7"/>
</dbReference>
<gene>
    <name evidence="1" type="ORF">Vadar_020341</name>
</gene>
<accession>A0ACB7Y992</accession>
<keyword evidence="2" id="KW-1185">Reference proteome</keyword>
<evidence type="ECO:0000313" key="1">
    <source>
        <dbReference type="EMBL" id="KAH7849609.1"/>
    </source>
</evidence>
<name>A0ACB7Y992_9ERIC</name>
<comment type="caution">
    <text evidence="1">The sequence shown here is derived from an EMBL/GenBank/DDBJ whole genome shotgun (WGS) entry which is preliminary data.</text>
</comment>
<evidence type="ECO:0000313" key="2">
    <source>
        <dbReference type="Proteomes" id="UP000828048"/>
    </source>
</evidence>
<organism evidence="1 2">
    <name type="scientific">Vaccinium darrowii</name>
    <dbReference type="NCBI Taxonomy" id="229202"/>
    <lineage>
        <taxon>Eukaryota</taxon>
        <taxon>Viridiplantae</taxon>
        <taxon>Streptophyta</taxon>
        <taxon>Embryophyta</taxon>
        <taxon>Tracheophyta</taxon>
        <taxon>Spermatophyta</taxon>
        <taxon>Magnoliopsida</taxon>
        <taxon>eudicotyledons</taxon>
        <taxon>Gunneridae</taxon>
        <taxon>Pentapetalae</taxon>
        <taxon>asterids</taxon>
        <taxon>Ericales</taxon>
        <taxon>Ericaceae</taxon>
        <taxon>Vaccinioideae</taxon>
        <taxon>Vaccinieae</taxon>
        <taxon>Vaccinium</taxon>
    </lineage>
</organism>
<proteinExistence type="predicted"/>
<dbReference type="EMBL" id="CM037157">
    <property type="protein sequence ID" value="KAH7849609.1"/>
    <property type="molecule type" value="Genomic_DNA"/>
</dbReference>
<protein>
    <submittedName>
        <fullName evidence="1">Uncharacterized protein</fullName>
    </submittedName>
</protein>